<dbReference type="PANTHER" id="PTHR43553">
    <property type="entry name" value="HEAVY METAL TRANSPORTER"/>
    <property type="match status" value="1"/>
</dbReference>
<dbReference type="Pfam" id="PF00005">
    <property type="entry name" value="ABC_tran"/>
    <property type="match status" value="1"/>
</dbReference>
<dbReference type="RefSeq" id="WP_188229957.1">
    <property type="nucleotide sequence ID" value="NZ_JACVXB010000003.1"/>
</dbReference>
<keyword evidence="1" id="KW-0813">Transport</keyword>
<sequence>MNEHLAICISNKVNKEHLIDCIQNETKLGTWSHLKGALFSEISINKYIKEERLHGSCNVQTVSGNSLEFSSQGERKKALLNYIISKKPEYIIVDNVFGNLDVQSQEEIIKTLSKLSHKAIIIQILKRQEDLLPFIDKTYQFDNGNLIEYTIEAEQVEINSAPFYVELPQAYRSFTDQINPIVKFTNVSVDYRERPILAAINWEIKAGEFWQLKGPNGSGKSTILSMIFGDNPKAFGQDITLFGIKKGSGESVWEIKQKIGYFSSDMLRGFTRLDSIGNMIVSGFFDTIGLYKTPTNEQIKIAQHWLRVLDMFDIRKQDFLSLSKGYQSLVLIARAMVKHPPLLILDEPTNGLDDADVKLFTALINKIAKETETAILYVSHRTENGLNPDFIYELIPYESGSKGQVILTKH</sequence>
<keyword evidence="6" id="KW-1185">Reference proteome</keyword>
<evidence type="ECO:0000259" key="4">
    <source>
        <dbReference type="PROSITE" id="PS50893"/>
    </source>
</evidence>
<gene>
    <name evidence="5" type="ORF">ICJ83_08490</name>
</gene>
<evidence type="ECO:0000313" key="5">
    <source>
        <dbReference type="EMBL" id="MBD0832168.1"/>
    </source>
</evidence>
<dbReference type="InterPro" id="IPR003593">
    <property type="entry name" value="AAA+_ATPase"/>
</dbReference>
<comment type="caution">
    <text evidence="5">The sequence shown here is derived from an EMBL/GenBank/DDBJ whole genome shotgun (WGS) entry which is preliminary data.</text>
</comment>
<dbReference type="Proteomes" id="UP000600588">
    <property type="component" value="Unassembled WGS sequence"/>
</dbReference>
<protein>
    <submittedName>
        <fullName evidence="5">ATP-binding cassette domain-containing protein</fullName>
    </submittedName>
</protein>
<dbReference type="InterPro" id="IPR027417">
    <property type="entry name" value="P-loop_NTPase"/>
</dbReference>
<dbReference type="InterPro" id="IPR050095">
    <property type="entry name" value="ECF_ABC_transporter_ATP-bd"/>
</dbReference>
<keyword evidence="3 5" id="KW-0067">ATP-binding</keyword>
<dbReference type="GO" id="GO:0005524">
    <property type="term" value="F:ATP binding"/>
    <property type="evidence" value="ECO:0007669"/>
    <property type="project" value="UniProtKB-KW"/>
</dbReference>
<evidence type="ECO:0000313" key="6">
    <source>
        <dbReference type="Proteomes" id="UP000600588"/>
    </source>
</evidence>
<evidence type="ECO:0000256" key="1">
    <source>
        <dbReference type="ARBA" id="ARBA00022448"/>
    </source>
</evidence>
<evidence type="ECO:0000256" key="3">
    <source>
        <dbReference type="ARBA" id="ARBA00022840"/>
    </source>
</evidence>
<dbReference type="Gene3D" id="3.40.50.300">
    <property type="entry name" value="P-loop containing nucleotide triphosphate hydrolases"/>
    <property type="match status" value="2"/>
</dbReference>
<dbReference type="AlphaFoldDB" id="A0A8J6U7M4"/>
<accession>A0A8J6U7M4</accession>
<feature type="domain" description="ABC transporter" evidence="4">
    <location>
        <begin position="182"/>
        <end position="408"/>
    </location>
</feature>
<reference evidence="5 6" key="1">
    <citation type="submission" date="2020-09" db="EMBL/GenBank/DDBJ databases">
        <title>TT11 complete genome.</title>
        <authorList>
            <person name="Wu Z."/>
        </authorList>
    </citation>
    <scope>NUCLEOTIDE SEQUENCE [LARGE SCALE GENOMIC DNA]</scope>
    <source>
        <strain evidence="5 6">TT11</strain>
    </source>
</reference>
<dbReference type="PANTHER" id="PTHR43553:SF3">
    <property type="entry name" value="ABC TRANSPORTER ATP-BINDING PROTEIN MODF"/>
    <property type="match status" value="1"/>
</dbReference>
<dbReference type="EMBL" id="JACVXB010000003">
    <property type="protein sequence ID" value="MBD0832168.1"/>
    <property type="molecule type" value="Genomic_DNA"/>
</dbReference>
<dbReference type="InterPro" id="IPR003439">
    <property type="entry name" value="ABC_transporter-like_ATP-bd"/>
</dbReference>
<dbReference type="PROSITE" id="PS50893">
    <property type="entry name" value="ABC_TRANSPORTER_2"/>
    <property type="match status" value="1"/>
</dbReference>
<dbReference type="CDD" id="cd00267">
    <property type="entry name" value="ABC_ATPase"/>
    <property type="match status" value="1"/>
</dbReference>
<dbReference type="GO" id="GO:0042626">
    <property type="term" value="F:ATPase-coupled transmembrane transporter activity"/>
    <property type="evidence" value="ECO:0007669"/>
    <property type="project" value="TreeGrafter"/>
</dbReference>
<dbReference type="SMART" id="SM00382">
    <property type="entry name" value="AAA"/>
    <property type="match status" value="1"/>
</dbReference>
<name>A0A8J6U7M4_9FLAO</name>
<dbReference type="GO" id="GO:0016887">
    <property type="term" value="F:ATP hydrolysis activity"/>
    <property type="evidence" value="ECO:0007669"/>
    <property type="project" value="InterPro"/>
</dbReference>
<organism evidence="5 6">
    <name type="scientific">Aestuariibaculum sediminum</name>
    <dbReference type="NCBI Taxonomy" id="2770637"/>
    <lineage>
        <taxon>Bacteria</taxon>
        <taxon>Pseudomonadati</taxon>
        <taxon>Bacteroidota</taxon>
        <taxon>Flavobacteriia</taxon>
        <taxon>Flavobacteriales</taxon>
        <taxon>Flavobacteriaceae</taxon>
    </lineage>
</organism>
<evidence type="ECO:0000256" key="2">
    <source>
        <dbReference type="ARBA" id="ARBA00022741"/>
    </source>
</evidence>
<keyword evidence="2" id="KW-0547">Nucleotide-binding</keyword>
<dbReference type="GO" id="GO:0043190">
    <property type="term" value="C:ATP-binding cassette (ABC) transporter complex"/>
    <property type="evidence" value="ECO:0007669"/>
    <property type="project" value="TreeGrafter"/>
</dbReference>
<proteinExistence type="predicted"/>
<dbReference type="SUPFAM" id="SSF52540">
    <property type="entry name" value="P-loop containing nucleoside triphosphate hydrolases"/>
    <property type="match status" value="2"/>
</dbReference>